<dbReference type="AlphaFoldDB" id="A0A0P7ZQA0"/>
<reference evidence="1 2" key="1">
    <citation type="submission" date="2015-09" db="EMBL/GenBank/DDBJ databases">
        <title>Identification and resolution of microdiversity through metagenomic sequencing of parallel consortia.</title>
        <authorList>
            <person name="Nelson W.C."/>
            <person name="Romine M.F."/>
            <person name="Lindemann S.R."/>
        </authorList>
    </citation>
    <scope>NUCLEOTIDE SEQUENCE [LARGE SCALE GENOMIC DNA]</scope>
    <source>
        <strain evidence="1">Ana</strain>
    </source>
</reference>
<evidence type="ECO:0000313" key="2">
    <source>
        <dbReference type="Proteomes" id="UP000050465"/>
    </source>
</evidence>
<protein>
    <submittedName>
        <fullName evidence="1">Uncharacterized protein</fullName>
    </submittedName>
</protein>
<gene>
    <name evidence="1" type="ORF">HLUCCA11_02455</name>
</gene>
<dbReference type="EMBL" id="LJZR01000002">
    <property type="protein sequence ID" value="KPQ37317.1"/>
    <property type="molecule type" value="Genomic_DNA"/>
</dbReference>
<evidence type="ECO:0000313" key="1">
    <source>
        <dbReference type="EMBL" id="KPQ37317.1"/>
    </source>
</evidence>
<accession>A0A0P7ZQA0</accession>
<dbReference type="Proteomes" id="UP000050465">
    <property type="component" value="Unassembled WGS sequence"/>
</dbReference>
<name>A0A0P7ZQA0_9CYAN</name>
<organism evidence="1 2">
    <name type="scientific">Phormidesmis priestleyi Ana</name>
    <dbReference type="NCBI Taxonomy" id="1666911"/>
    <lineage>
        <taxon>Bacteria</taxon>
        <taxon>Bacillati</taxon>
        <taxon>Cyanobacteriota</taxon>
        <taxon>Cyanophyceae</taxon>
        <taxon>Leptolyngbyales</taxon>
        <taxon>Leptolyngbyaceae</taxon>
        <taxon>Phormidesmis</taxon>
    </lineage>
</organism>
<comment type="caution">
    <text evidence="1">The sequence shown here is derived from an EMBL/GenBank/DDBJ whole genome shotgun (WGS) entry which is preliminary data.</text>
</comment>
<proteinExistence type="predicted"/>
<sequence length="222" mass="23027">MKIVFVGLAIAAVAIGGGMGYAGMQTSTIPNLYAQATDKASRQESANAADGSFSATSEDSVSASDNAIVIPAGQLNQMVTDAIASRPSTAPILDIAKDINTSIKNGRVESGATLNLSDLPLAALPDEGQKAIEQLTQTFPFLANRDVYMGIEGSPQIVDGALSLDDTHIKIGPLKLPIAKVANQLGISQSEIEQQIGTLLNQQGLNPSDVKIVNGELVIEGQ</sequence>